<evidence type="ECO:0000313" key="3">
    <source>
        <dbReference type="Proteomes" id="UP000593564"/>
    </source>
</evidence>
<comment type="caution">
    <text evidence="2">The sequence shown here is derived from an EMBL/GenBank/DDBJ whole genome shotgun (WGS) entry which is preliminary data.</text>
</comment>
<feature type="compositionally biased region" description="Basic and acidic residues" evidence="1">
    <location>
        <begin position="54"/>
        <end position="80"/>
    </location>
</feature>
<reference evidence="2 3" key="2">
    <citation type="submission" date="2020-07" db="EMBL/GenBank/DDBJ databases">
        <title>Genome assembly of wild tea tree DASZ reveals pedigree and selection history of tea varieties.</title>
        <authorList>
            <person name="Zhang W."/>
        </authorList>
    </citation>
    <scope>NUCLEOTIDE SEQUENCE [LARGE SCALE GENOMIC DNA]</scope>
    <source>
        <strain evidence="3">cv. G240</strain>
        <tissue evidence="2">Leaf</tissue>
    </source>
</reference>
<proteinExistence type="predicted"/>
<evidence type="ECO:0000313" key="2">
    <source>
        <dbReference type="EMBL" id="KAF5939904.1"/>
    </source>
</evidence>
<dbReference type="AlphaFoldDB" id="A0A7J7GKC2"/>
<sequence length="109" mass="12195">MKNMYRTFVSSTAAVVSSDDIGNGAIGGLDEEATGDHDRDRDRRPPDGDDDADRGDHDRSRRCNDDHDCWNLERDRRNGGEDDDGGLPEPVVLIKTREEQIEAQCLVHT</sequence>
<protein>
    <submittedName>
        <fullName evidence="2">Uncharacterized protein</fullName>
    </submittedName>
</protein>
<name>A0A7J7GKC2_CAMSI</name>
<feature type="compositionally biased region" description="Basic and acidic residues" evidence="1">
    <location>
        <begin position="34"/>
        <end position="47"/>
    </location>
</feature>
<organism evidence="2 3">
    <name type="scientific">Camellia sinensis</name>
    <name type="common">Tea plant</name>
    <name type="synonym">Thea sinensis</name>
    <dbReference type="NCBI Taxonomy" id="4442"/>
    <lineage>
        <taxon>Eukaryota</taxon>
        <taxon>Viridiplantae</taxon>
        <taxon>Streptophyta</taxon>
        <taxon>Embryophyta</taxon>
        <taxon>Tracheophyta</taxon>
        <taxon>Spermatophyta</taxon>
        <taxon>Magnoliopsida</taxon>
        <taxon>eudicotyledons</taxon>
        <taxon>Gunneridae</taxon>
        <taxon>Pentapetalae</taxon>
        <taxon>asterids</taxon>
        <taxon>Ericales</taxon>
        <taxon>Theaceae</taxon>
        <taxon>Camellia</taxon>
    </lineage>
</organism>
<dbReference type="EMBL" id="JACBKZ010000010">
    <property type="protein sequence ID" value="KAF5939904.1"/>
    <property type="molecule type" value="Genomic_DNA"/>
</dbReference>
<dbReference type="Proteomes" id="UP000593564">
    <property type="component" value="Unassembled WGS sequence"/>
</dbReference>
<feature type="region of interest" description="Disordered" evidence="1">
    <location>
        <begin position="1"/>
        <end position="89"/>
    </location>
</feature>
<gene>
    <name evidence="2" type="ORF">HYC85_021071</name>
</gene>
<reference evidence="3" key="1">
    <citation type="journal article" date="2020" name="Nat. Commun.">
        <title>Genome assembly of wild tea tree DASZ reveals pedigree and selection history of tea varieties.</title>
        <authorList>
            <person name="Zhang W."/>
            <person name="Zhang Y."/>
            <person name="Qiu H."/>
            <person name="Guo Y."/>
            <person name="Wan H."/>
            <person name="Zhang X."/>
            <person name="Scossa F."/>
            <person name="Alseekh S."/>
            <person name="Zhang Q."/>
            <person name="Wang P."/>
            <person name="Xu L."/>
            <person name="Schmidt M.H."/>
            <person name="Jia X."/>
            <person name="Li D."/>
            <person name="Zhu A."/>
            <person name="Guo F."/>
            <person name="Chen W."/>
            <person name="Ni D."/>
            <person name="Usadel B."/>
            <person name="Fernie A.R."/>
            <person name="Wen W."/>
        </authorList>
    </citation>
    <scope>NUCLEOTIDE SEQUENCE [LARGE SCALE GENOMIC DNA]</scope>
    <source>
        <strain evidence="3">cv. G240</strain>
    </source>
</reference>
<keyword evidence="3" id="KW-1185">Reference proteome</keyword>
<feature type="compositionally biased region" description="Low complexity" evidence="1">
    <location>
        <begin position="9"/>
        <end position="18"/>
    </location>
</feature>
<evidence type="ECO:0000256" key="1">
    <source>
        <dbReference type="SAM" id="MobiDB-lite"/>
    </source>
</evidence>
<accession>A0A7J7GKC2</accession>